<protein>
    <submittedName>
        <fullName evidence="1">---NA</fullName>
    </submittedName>
</protein>
<organism evidence="1 2">
    <name type="scientific">Paramuricea clavata</name>
    <name type="common">Red gorgonian</name>
    <name type="synonym">Violescent sea-whip</name>
    <dbReference type="NCBI Taxonomy" id="317549"/>
    <lineage>
        <taxon>Eukaryota</taxon>
        <taxon>Metazoa</taxon>
        <taxon>Cnidaria</taxon>
        <taxon>Anthozoa</taxon>
        <taxon>Octocorallia</taxon>
        <taxon>Malacalcyonacea</taxon>
        <taxon>Plexauridae</taxon>
        <taxon>Paramuricea</taxon>
    </lineage>
</organism>
<gene>
    <name evidence="1" type="ORF">PACLA_8A087721</name>
</gene>
<dbReference type="PROSITE" id="PS50853">
    <property type="entry name" value="FN3"/>
    <property type="match status" value="1"/>
</dbReference>
<evidence type="ECO:0000313" key="2">
    <source>
        <dbReference type="Proteomes" id="UP001152795"/>
    </source>
</evidence>
<name>A0A6S7KCA0_PARCT</name>
<sequence length="173" mass="19452">MEESSVVVGSSGKWRADLLDRPDTTKFPYSYKCIVENNCCLTKMSSLLNMTYSPPPDGECPPFGVIKPIQVDSAPNERSVTFNWQYDPDPEDTGFSFSVRGASPTNNLSIAARERIVRGLEPNKNYSYSYSILYGKACKTFAAPRQFTTLPDCEYKLYVLLKTQLRNYNGIAN</sequence>
<reference evidence="1" key="1">
    <citation type="submission" date="2020-04" db="EMBL/GenBank/DDBJ databases">
        <authorList>
            <person name="Alioto T."/>
            <person name="Alioto T."/>
            <person name="Gomez Garrido J."/>
        </authorList>
    </citation>
    <scope>NUCLEOTIDE SEQUENCE</scope>
    <source>
        <strain evidence="1">A484AB</strain>
    </source>
</reference>
<dbReference type="AlphaFoldDB" id="A0A6S7KCA0"/>
<evidence type="ECO:0000313" key="1">
    <source>
        <dbReference type="EMBL" id="CAB4043025.1"/>
    </source>
</evidence>
<dbReference type="Proteomes" id="UP001152795">
    <property type="component" value="Unassembled WGS sequence"/>
</dbReference>
<proteinExistence type="predicted"/>
<comment type="caution">
    <text evidence="1">The sequence shown here is derived from an EMBL/GenBank/DDBJ whole genome shotgun (WGS) entry which is preliminary data.</text>
</comment>
<keyword evidence="2" id="KW-1185">Reference proteome</keyword>
<dbReference type="InterPro" id="IPR003961">
    <property type="entry name" value="FN3_dom"/>
</dbReference>
<accession>A0A6S7KCA0</accession>
<dbReference type="EMBL" id="CACRXK020031348">
    <property type="protein sequence ID" value="CAB4043025.1"/>
    <property type="molecule type" value="Genomic_DNA"/>
</dbReference>